<name>A0A5C5WNY0_9PLAN</name>
<dbReference type="EMBL" id="SIHI01000010">
    <property type="protein sequence ID" value="TWT51851.1"/>
    <property type="molecule type" value="Genomic_DNA"/>
</dbReference>
<evidence type="ECO:0000256" key="1">
    <source>
        <dbReference type="ARBA" id="ARBA00008857"/>
    </source>
</evidence>
<dbReference type="Gene3D" id="1.10.443.10">
    <property type="entry name" value="Intergrase catalytic core"/>
    <property type="match status" value="1"/>
</dbReference>
<reference evidence="8 9" key="1">
    <citation type="submission" date="2019-02" db="EMBL/GenBank/DDBJ databases">
        <title>Deep-cultivation of Planctomycetes and their phenomic and genomic characterization uncovers novel biology.</title>
        <authorList>
            <person name="Wiegand S."/>
            <person name="Jogler M."/>
            <person name="Boedeker C."/>
            <person name="Pinto D."/>
            <person name="Vollmers J."/>
            <person name="Rivas-Marin E."/>
            <person name="Kohn T."/>
            <person name="Peeters S.H."/>
            <person name="Heuer A."/>
            <person name="Rast P."/>
            <person name="Oberbeckmann S."/>
            <person name="Bunk B."/>
            <person name="Jeske O."/>
            <person name="Meyerdierks A."/>
            <person name="Storesund J.E."/>
            <person name="Kallscheuer N."/>
            <person name="Luecker S."/>
            <person name="Lage O.M."/>
            <person name="Pohl T."/>
            <person name="Merkel B.J."/>
            <person name="Hornburger P."/>
            <person name="Mueller R.-W."/>
            <person name="Bruemmer F."/>
            <person name="Labrenz M."/>
            <person name="Spormann A.M."/>
            <person name="Op Den Camp H."/>
            <person name="Overmann J."/>
            <person name="Amann R."/>
            <person name="Jetten M.S.M."/>
            <person name="Mascher T."/>
            <person name="Medema M.H."/>
            <person name="Devos D.P."/>
            <person name="Kaster A.-K."/>
            <person name="Ovreas L."/>
            <person name="Rohde M."/>
            <person name="Galperin M.Y."/>
            <person name="Jogler C."/>
        </authorList>
    </citation>
    <scope>NUCLEOTIDE SEQUENCE [LARGE SCALE GENOMIC DNA]</scope>
    <source>
        <strain evidence="8 9">KOR42</strain>
    </source>
</reference>
<dbReference type="Proteomes" id="UP000317243">
    <property type="component" value="Unassembled WGS sequence"/>
</dbReference>
<dbReference type="InterPro" id="IPR010998">
    <property type="entry name" value="Integrase_recombinase_N"/>
</dbReference>
<evidence type="ECO:0000256" key="5">
    <source>
        <dbReference type="PROSITE-ProRule" id="PRU01248"/>
    </source>
</evidence>
<evidence type="ECO:0000313" key="9">
    <source>
        <dbReference type="Proteomes" id="UP000317243"/>
    </source>
</evidence>
<evidence type="ECO:0000259" key="6">
    <source>
        <dbReference type="PROSITE" id="PS51898"/>
    </source>
</evidence>
<accession>A0A5C5WNY0</accession>
<dbReference type="PANTHER" id="PTHR30349">
    <property type="entry name" value="PHAGE INTEGRASE-RELATED"/>
    <property type="match status" value="1"/>
</dbReference>
<keyword evidence="4" id="KW-0233">DNA recombination</keyword>
<dbReference type="CDD" id="cd00397">
    <property type="entry name" value="DNA_BRE_C"/>
    <property type="match status" value="1"/>
</dbReference>
<dbReference type="PANTHER" id="PTHR30349:SF64">
    <property type="entry name" value="PROPHAGE INTEGRASE INTD-RELATED"/>
    <property type="match status" value="1"/>
</dbReference>
<dbReference type="GO" id="GO:0003677">
    <property type="term" value="F:DNA binding"/>
    <property type="evidence" value="ECO:0007669"/>
    <property type="project" value="UniProtKB-UniRule"/>
</dbReference>
<feature type="domain" description="Core-binding (CB)" evidence="7">
    <location>
        <begin position="69"/>
        <end position="150"/>
    </location>
</feature>
<evidence type="ECO:0000256" key="4">
    <source>
        <dbReference type="ARBA" id="ARBA00023172"/>
    </source>
</evidence>
<keyword evidence="2" id="KW-0229">DNA integration</keyword>
<dbReference type="OrthoDB" id="266605at2"/>
<dbReference type="GO" id="GO:0015074">
    <property type="term" value="P:DNA integration"/>
    <property type="evidence" value="ECO:0007669"/>
    <property type="project" value="UniProtKB-KW"/>
</dbReference>
<dbReference type="InterPro" id="IPR011010">
    <property type="entry name" value="DNA_brk_join_enz"/>
</dbReference>
<dbReference type="InterPro" id="IPR013762">
    <property type="entry name" value="Integrase-like_cat_sf"/>
</dbReference>
<comment type="similarity">
    <text evidence="1">Belongs to the 'phage' integrase family.</text>
</comment>
<evidence type="ECO:0000256" key="3">
    <source>
        <dbReference type="ARBA" id="ARBA00023125"/>
    </source>
</evidence>
<evidence type="ECO:0000259" key="7">
    <source>
        <dbReference type="PROSITE" id="PS51900"/>
    </source>
</evidence>
<dbReference type="PROSITE" id="PS51898">
    <property type="entry name" value="TYR_RECOMBINASE"/>
    <property type="match status" value="1"/>
</dbReference>
<organism evidence="8 9">
    <name type="scientific">Thalassoglobus neptunius</name>
    <dbReference type="NCBI Taxonomy" id="1938619"/>
    <lineage>
        <taxon>Bacteria</taxon>
        <taxon>Pseudomonadati</taxon>
        <taxon>Planctomycetota</taxon>
        <taxon>Planctomycetia</taxon>
        <taxon>Planctomycetales</taxon>
        <taxon>Planctomycetaceae</taxon>
        <taxon>Thalassoglobus</taxon>
    </lineage>
</organism>
<dbReference type="SUPFAM" id="SSF56349">
    <property type="entry name" value="DNA breaking-rejoining enzymes"/>
    <property type="match status" value="1"/>
</dbReference>
<sequence length="361" mass="40949">MGREVSRPSPRVSVVYRGDRKRFYLRYQRGRRVIETQSTQARSRAEAERLAARWEAELLEGLHKPKKLSTWKDLLSEYEVEHLSSLKEKTRARALEVARSFENVIRPGKLSEISSRDVAKWQSRMRRDKLSESSIESNSSHLKALLNWGLKHDFLSEVPHIAIPRKSGRKMKGRPLSDQEIEQFAQASSKIIGEQLAQGWSDLILGLSNSGLRLSEALLLSSYDPPVWTDYSLSRPMIRILAEADKGGKSRLLPMAPEFASQIEGRSGLIFEPIGKRRGRASLENAGKILSKIGEASGIQVAPGKFASAHDLRRSFGFRWSRRVMPAVLKEIMRHEDISTTMQFYVGSNAEATAEELWKHE</sequence>
<gene>
    <name evidence="8" type="ORF">KOR42_33240</name>
</gene>
<dbReference type="GO" id="GO:0006310">
    <property type="term" value="P:DNA recombination"/>
    <property type="evidence" value="ECO:0007669"/>
    <property type="project" value="UniProtKB-KW"/>
</dbReference>
<keyword evidence="3 5" id="KW-0238">DNA-binding</keyword>
<dbReference type="InterPro" id="IPR044068">
    <property type="entry name" value="CB"/>
</dbReference>
<feature type="domain" description="Tyr recombinase" evidence="6">
    <location>
        <begin position="171"/>
        <end position="359"/>
    </location>
</feature>
<protein>
    <submittedName>
        <fullName evidence="8">Site-specific tyrosine recombinase XerC</fullName>
    </submittedName>
</protein>
<dbReference type="InterPro" id="IPR050090">
    <property type="entry name" value="Tyrosine_recombinase_XerCD"/>
</dbReference>
<dbReference type="InterPro" id="IPR002104">
    <property type="entry name" value="Integrase_catalytic"/>
</dbReference>
<keyword evidence="9" id="KW-1185">Reference proteome</keyword>
<evidence type="ECO:0000313" key="8">
    <source>
        <dbReference type="EMBL" id="TWT51851.1"/>
    </source>
</evidence>
<comment type="caution">
    <text evidence="8">The sequence shown here is derived from an EMBL/GenBank/DDBJ whole genome shotgun (WGS) entry which is preliminary data.</text>
</comment>
<proteinExistence type="inferred from homology"/>
<dbReference type="Pfam" id="PF00589">
    <property type="entry name" value="Phage_integrase"/>
    <property type="match status" value="1"/>
</dbReference>
<dbReference type="PROSITE" id="PS51900">
    <property type="entry name" value="CB"/>
    <property type="match status" value="1"/>
</dbReference>
<dbReference type="AlphaFoldDB" id="A0A5C5WNY0"/>
<dbReference type="Gene3D" id="1.10.150.130">
    <property type="match status" value="1"/>
</dbReference>
<evidence type="ECO:0000256" key="2">
    <source>
        <dbReference type="ARBA" id="ARBA00022908"/>
    </source>
</evidence>